<dbReference type="AGR" id="WB:WBGene00018107"/>
<dbReference type="SMR" id="P91295"/>
<dbReference type="AlphaFoldDB" id="P91295"/>
<reference evidence="2 3" key="1">
    <citation type="journal article" date="1998" name="Science">
        <title>Genome sequence of the nematode C. elegans: a platform for investigating biology.</title>
        <authorList>
            <consortium name="The C. elegans sequencing consortium"/>
            <person name="Sulson J.E."/>
            <person name="Waterston R."/>
        </authorList>
    </citation>
    <scope>NUCLEOTIDE SEQUENCE [LARGE SCALE GENOMIC DNA]</scope>
    <source>
        <strain evidence="2 3">Bristol N2</strain>
    </source>
</reference>
<dbReference type="PANTHER" id="PTHR22899:SF0">
    <property type="entry name" value="F-BOX ASSOCIATED DOMAIN-CONTAINING PROTEIN-RELATED"/>
    <property type="match status" value="1"/>
</dbReference>
<dbReference type="InterPro" id="IPR053222">
    <property type="entry name" value="Zygotic_Embryogenesis-Asso"/>
</dbReference>
<dbReference type="GeneID" id="185387"/>
<dbReference type="PIR" id="T25739">
    <property type="entry name" value="T25739"/>
</dbReference>
<organism evidence="2 3">
    <name type="scientific">Caenorhabditis elegans</name>
    <dbReference type="NCBI Taxonomy" id="6239"/>
    <lineage>
        <taxon>Eukaryota</taxon>
        <taxon>Metazoa</taxon>
        <taxon>Ecdysozoa</taxon>
        <taxon>Nematoda</taxon>
        <taxon>Chromadorea</taxon>
        <taxon>Rhabditida</taxon>
        <taxon>Rhabditina</taxon>
        <taxon>Rhabditomorpha</taxon>
        <taxon>Rhabditoidea</taxon>
        <taxon>Rhabditidae</taxon>
        <taxon>Peloderinae</taxon>
        <taxon>Caenorhabditis</taxon>
    </lineage>
</organism>
<dbReference type="PANTHER" id="PTHR22899">
    <property type="entry name" value="CYCLIN-RELATED F-BOX FAMILY"/>
    <property type="match status" value="1"/>
</dbReference>
<dbReference type="CTD" id="185387"/>
<dbReference type="InParanoid" id="P91295"/>
<feature type="domain" description="F-box" evidence="1">
    <location>
        <begin position="3"/>
        <end position="49"/>
    </location>
</feature>
<dbReference type="KEGG" id="cel:CELE_F36H5.9"/>
<dbReference type="RefSeq" id="NP_494068.1">
    <property type="nucleotide sequence ID" value="NM_061667.1"/>
</dbReference>
<dbReference type="Pfam" id="PF00646">
    <property type="entry name" value="F-box"/>
    <property type="match status" value="1"/>
</dbReference>
<dbReference type="UCSC" id="F36H5.9">
    <property type="organism name" value="c. elegans"/>
</dbReference>
<dbReference type="WormBase" id="F36H5.9">
    <property type="protein sequence ID" value="CE09966"/>
    <property type="gene ID" value="WBGene00018107"/>
</dbReference>
<evidence type="ECO:0000313" key="2">
    <source>
        <dbReference type="EMBL" id="CCD63735.1"/>
    </source>
</evidence>
<dbReference type="EMBL" id="BX284602">
    <property type="protein sequence ID" value="CCD63735.1"/>
    <property type="molecule type" value="Genomic_DNA"/>
</dbReference>
<dbReference type="FunCoup" id="P91295">
    <property type="interactions" value="252"/>
</dbReference>
<proteinExistence type="predicted"/>
<dbReference type="HOGENOM" id="CLU_2361615_0_0_1"/>
<dbReference type="InterPro" id="IPR001810">
    <property type="entry name" value="F-box_dom"/>
</dbReference>
<sequence length="96" mass="10910">MSSFSLLRLPSNELSKVLRHMDPIAQFGLSLLSENSKKLISALKIFDRKIYIEVQNHVHVILDTHNCSFGFNCGTTDRNVGIEIELFRGIEKFEAS</sequence>
<keyword evidence="3" id="KW-1185">Reference proteome</keyword>
<evidence type="ECO:0000259" key="1">
    <source>
        <dbReference type="PROSITE" id="PS50181"/>
    </source>
</evidence>
<evidence type="ECO:0000313" key="3">
    <source>
        <dbReference type="Proteomes" id="UP000001940"/>
    </source>
</evidence>
<protein>
    <submittedName>
        <fullName evidence="2">F-box domain-containing protein</fullName>
    </submittedName>
</protein>
<dbReference type="PaxDb" id="6239-F36H5.9"/>
<gene>
    <name evidence="2" type="ORF">CELE_F36H5.9</name>
    <name evidence="2 4" type="ORF">F36H5.9</name>
</gene>
<name>P91295_CAEEL</name>
<dbReference type="STRING" id="6239.F36H5.9.1"/>
<dbReference type="PhylomeDB" id="P91295"/>
<evidence type="ECO:0000313" key="4">
    <source>
        <dbReference type="WormBase" id="F36H5.9"/>
    </source>
</evidence>
<accession>P91295</accession>
<dbReference type="Proteomes" id="UP000001940">
    <property type="component" value="Chromosome II"/>
</dbReference>
<dbReference type="Bgee" id="WBGene00018107">
    <property type="expression patterns" value="Expressed in embryo"/>
</dbReference>
<dbReference type="PROSITE" id="PS50181">
    <property type="entry name" value="FBOX"/>
    <property type="match status" value="1"/>
</dbReference>